<dbReference type="GO" id="GO:0006487">
    <property type="term" value="P:protein N-linked glycosylation"/>
    <property type="evidence" value="ECO:0007669"/>
    <property type="project" value="TreeGrafter"/>
</dbReference>
<comment type="similarity">
    <text evidence="1">Belongs to the glycosyltransferase 15 family.</text>
</comment>
<dbReference type="GO" id="GO:0000026">
    <property type="term" value="F:alpha-1,2-mannosyltransferase activity"/>
    <property type="evidence" value="ECO:0007669"/>
    <property type="project" value="TreeGrafter"/>
</dbReference>
<keyword evidence="6" id="KW-1185">Reference proteome</keyword>
<sequence>MTEPKTEHRLWRAHDHDAEDPALPVVNASIISLVRNDELEGIIASMRQVEASWNSKFNYPWTFFNNEPFTEEFKKRTRTETRAECRYELIPREHWDVPARIDQATFEEAARSMSSKGVKYASKLNYHQMCRWYSGFFYKHPALKDIRYYWRVEPNIKLFCDIDYDVFRYMADNNKTYGFTINIYDDPNTLPSLWPETLKFLSAHPEYLSRNNSLEWLTDSSQRPEVNLAANGYSTCHFWSNFEIGDMEFWRSTTYEAFFQHLDRANGFFYERWGDAPVHSIALGLFEDTSKIHCGCKANRLAPITIWLNKEDCRANWFNQVCKDKVNDYSTLCLQG</sequence>
<gene>
    <name evidence="5" type="ORF">B7463_g2573</name>
</gene>
<feature type="active site" description="Nucleophile" evidence="4">
    <location>
        <position position="243"/>
    </location>
</feature>
<accession>A0A3E2HK96</accession>
<dbReference type="Proteomes" id="UP000258309">
    <property type="component" value="Unassembled WGS sequence"/>
</dbReference>
<evidence type="ECO:0000313" key="5">
    <source>
        <dbReference type="EMBL" id="RFU33809.1"/>
    </source>
</evidence>
<dbReference type="PIRSF" id="PIRSF018153">
    <property type="entry name" value="Glyco_trans_15"/>
    <property type="match status" value="1"/>
</dbReference>
<dbReference type="InterPro" id="IPR002685">
    <property type="entry name" value="Glyco_trans_15"/>
</dbReference>
<feature type="non-terminal residue" evidence="5">
    <location>
        <position position="1"/>
    </location>
</feature>
<proteinExistence type="inferred from homology"/>
<dbReference type="GO" id="GO:0006493">
    <property type="term" value="P:protein O-linked glycosylation"/>
    <property type="evidence" value="ECO:0007669"/>
    <property type="project" value="TreeGrafter"/>
</dbReference>
<dbReference type="Gene3D" id="3.90.550.10">
    <property type="entry name" value="Spore Coat Polysaccharide Biosynthesis Protein SpsA, Chain A"/>
    <property type="match status" value="1"/>
</dbReference>
<dbReference type="PANTHER" id="PTHR31121">
    <property type="entry name" value="ALPHA-1,2 MANNOSYLTRANSFERASE KTR1"/>
    <property type="match status" value="1"/>
</dbReference>
<dbReference type="GO" id="GO:0005794">
    <property type="term" value="C:Golgi apparatus"/>
    <property type="evidence" value="ECO:0007669"/>
    <property type="project" value="TreeGrafter"/>
</dbReference>
<dbReference type="AlphaFoldDB" id="A0A3E2HK96"/>
<dbReference type="EMBL" id="NCSJ02000030">
    <property type="protein sequence ID" value="RFU33809.1"/>
    <property type="molecule type" value="Genomic_DNA"/>
</dbReference>
<evidence type="ECO:0000313" key="6">
    <source>
        <dbReference type="Proteomes" id="UP000258309"/>
    </source>
</evidence>
<feature type="non-terminal residue" evidence="5">
    <location>
        <position position="336"/>
    </location>
</feature>
<evidence type="ECO:0000256" key="1">
    <source>
        <dbReference type="ARBA" id="ARBA00007677"/>
    </source>
</evidence>
<dbReference type="SUPFAM" id="SSF53448">
    <property type="entry name" value="Nucleotide-diphospho-sugar transferases"/>
    <property type="match status" value="1"/>
</dbReference>
<organism evidence="5 6">
    <name type="scientific">Scytalidium lignicola</name>
    <name type="common">Hyphomycete</name>
    <dbReference type="NCBI Taxonomy" id="5539"/>
    <lineage>
        <taxon>Eukaryota</taxon>
        <taxon>Fungi</taxon>
        <taxon>Dikarya</taxon>
        <taxon>Ascomycota</taxon>
        <taxon>Pezizomycotina</taxon>
        <taxon>Leotiomycetes</taxon>
        <taxon>Leotiomycetes incertae sedis</taxon>
        <taxon>Scytalidium</taxon>
    </lineage>
</organism>
<reference evidence="5 6" key="1">
    <citation type="submission" date="2018-05" db="EMBL/GenBank/DDBJ databases">
        <title>Draft genome sequence of Scytalidium lignicola DSM 105466, a ubiquitous saprotrophic fungus.</title>
        <authorList>
            <person name="Buettner E."/>
            <person name="Gebauer A.M."/>
            <person name="Hofrichter M."/>
            <person name="Liers C."/>
            <person name="Kellner H."/>
        </authorList>
    </citation>
    <scope>NUCLEOTIDE SEQUENCE [LARGE SCALE GENOMIC DNA]</scope>
    <source>
        <strain evidence="5 6">DSM 105466</strain>
    </source>
</reference>
<dbReference type="Pfam" id="PF01793">
    <property type="entry name" value="Glyco_transf_15"/>
    <property type="match status" value="1"/>
</dbReference>
<dbReference type="FunFam" id="3.90.550.10:FF:000051">
    <property type="entry name" value="Alpha-1,2-mannosyltransferase (Ktr4)"/>
    <property type="match status" value="1"/>
</dbReference>
<protein>
    <submittedName>
        <fullName evidence="5">Uncharacterized protein</fullName>
    </submittedName>
</protein>
<evidence type="ECO:0000256" key="4">
    <source>
        <dbReference type="PIRSR" id="PIRSR018153-1"/>
    </source>
</evidence>
<dbReference type="PANTHER" id="PTHR31121:SF7">
    <property type="entry name" value="MANNOSYLTRANSFERASE KTR4-RELATED"/>
    <property type="match status" value="1"/>
</dbReference>
<keyword evidence="2" id="KW-0328">Glycosyltransferase</keyword>
<name>A0A3E2HK96_SCYLI</name>
<dbReference type="GO" id="GO:0016020">
    <property type="term" value="C:membrane"/>
    <property type="evidence" value="ECO:0007669"/>
    <property type="project" value="InterPro"/>
</dbReference>
<evidence type="ECO:0000256" key="2">
    <source>
        <dbReference type="ARBA" id="ARBA00022676"/>
    </source>
</evidence>
<comment type="caution">
    <text evidence="5">The sequence shown here is derived from an EMBL/GenBank/DDBJ whole genome shotgun (WGS) entry which is preliminary data.</text>
</comment>
<dbReference type="STRING" id="5539.A0A3E2HK96"/>
<evidence type="ECO:0000256" key="3">
    <source>
        <dbReference type="ARBA" id="ARBA00022679"/>
    </source>
</evidence>
<dbReference type="GO" id="GO:0000032">
    <property type="term" value="P:cell wall mannoprotein biosynthetic process"/>
    <property type="evidence" value="ECO:0007669"/>
    <property type="project" value="TreeGrafter"/>
</dbReference>
<dbReference type="InterPro" id="IPR029044">
    <property type="entry name" value="Nucleotide-diphossugar_trans"/>
</dbReference>
<dbReference type="OrthoDB" id="439943at2759"/>
<dbReference type="OMA" id="VDYYCQI"/>
<keyword evidence="3" id="KW-0808">Transferase</keyword>